<reference evidence="1" key="1">
    <citation type="journal article" date="2015" name="Nature">
        <title>Complex archaea that bridge the gap between prokaryotes and eukaryotes.</title>
        <authorList>
            <person name="Spang A."/>
            <person name="Saw J.H."/>
            <person name="Jorgensen S.L."/>
            <person name="Zaremba-Niedzwiedzka K."/>
            <person name="Martijn J."/>
            <person name="Lind A.E."/>
            <person name="van Eijk R."/>
            <person name="Schleper C."/>
            <person name="Guy L."/>
            <person name="Ettema T.J."/>
        </authorList>
    </citation>
    <scope>NUCLEOTIDE SEQUENCE</scope>
</reference>
<feature type="non-terminal residue" evidence="1">
    <location>
        <position position="1"/>
    </location>
</feature>
<proteinExistence type="predicted"/>
<sequence length="359" mass="40807">PTTTPTTKATSTFTFIDYNTGEDVSSWVEASVWTPDADDIPFDDGEDIFRITNYDEDVSSQDADAISIDLRSHDYAWLQIDPDYESDFGGYAGVFAAPTTDDFRLLIGGANYDYVFYVYHEPSDVDIVVLDRNRGMDYWNVSRAISLLSVQSDDINGTVVMNMPWNSTVGLHAGTTGGDEWDIDEDDLDEIEAEIDPITLEYREEMEWLRDQRNFRTIAPYYDLVDDAIKDYASDLERFTNAFAVRFSFNDTINMTDYFNPTTPGLAVDAQVNFSLYERDYFGEPAEVIFSGNEIYIVYTSPITFDGIYSFDFEINLGPNINCSAVETGRLAIPQDDNNLGVYTVYSAMRFRNFLGYFI</sequence>
<name>A0A0F8Y350_9ZZZZ</name>
<comment type="caution">
    <text evidence="1">The sequence shown here is derived from an EMBL/GenBank/DDBJ whole genome shotgun (WGS) entry which is preliminary data.</text>
</comment>
<dbReference type="AlphaFoldDB" id="A0A0F8Y350"/>
<organism evidence="1">
    <name type="scientific">marine sediment metagenome</name>
    <dbReference type="NCBI Taxonomy" id="412755"/>
    <lineage>
        <taxon>unclassified sequences</taxon>
        <taxon>metagenomes</taxon>
        <taxon>ecological metagenomes</taxon>
    </lineage>
</organism>
<accession>A0A0F8Y350</accession>
<dbReference type="EMBL" id="LAZR01055675">
    <property type="protein sequence ID" value="KKK75842.1"/>
    <property type="molecule type" value="Genomic_DNA"/>
</dbReference>
<gene>
    <name evidence="1" type="ORF">LCGC14_2869670</name>
</gene>
<evidence type="ECO:0000313" key="1">
    <source>
        <dbReference type="EMBL" id="KKK75842.1"/>
    </source>
</evidence>
<protein>
    <submittedName>
        <fullName evidence="1">Uncharacterized protein</fullName>
    </submittedName>
</protein>